<gene>
    <name evidence="2" type="ORF">LCGC14_1372350</name>
</gene>
<comment type="caution">
    <text evidence="2">The sequence shown here is derived from an EMBL/GenBank/DDBJ whole genome shotgun (WGS) entry which is preliminary data.</text>
</comment>
<reference evidence="2" key="1">
    <citation type="journal article" date="2015" name="Nature">
        <title>Complex archaea that bridge the gap between prokaryotes and eukaryotes.</title>
        <authorList>
            <person name="Spang A."/>
            <person name="Saw J.H."/>
            <person name="Jorgensen S.L."/>
            <person name="Zaremba-Niedzwiedzka K."/>
            <person name="Martijn J."/>
            <person name="Lind A.E."/>
            <person name="van Eijk R."/>
            <person name="Schleper C."/>
            <person name="Guy L."/>
            <person name="Ettema T.J."/>
        </authorList>
    </citation>
    <scope>NUCLEOTIDE SEQUENCE</scope>
</reference>
<evidence type="ECO:0000313" key="2">
    <source>
        <dbReference type="EMBL" id="KKM77219.1"/>
    </source>
</evidence>
<proteinExistence type="predicted"/>
<name>A0A0F9K539_9ZZZZ</name>
<feature type="compositionally biased region" description="Basic and acidic residues" evidence="1">
    <location>
        <begin position="112"/>
        <end position="130"/>
    </location>
</feature>
<protein>
    <submittedName>
        <fullName evidence="2">Uncharacterized protein</fullName>
    </submittedName>
</protein>
<accession>A0A0F9K539</accession>
<sequence length="212" mass="23577">MNVTDAVGILHKCAMGSKRYETIDDFRGALACRVGELTRPGAERWTERHLAAFYLKVIFDHNAAAAVEAVDAYWREHAWPHSPYSGPHTAAPLNRELADGEQRVTVTVESRDRPSVEHVHYGGKPDDTEGKGAWVANAAAEQRRPKPEWQEVEVGADGYARRNVGNVKVAVFSETQEATIEIPCVDGRTRVLRVSRMPHSELILEEHTGCPD</sequence>
<evidence type="ECO:0000256" key="1">
    <source>
        <dbReference type="SAM" id="MobiDB-lite"/>
    </source>
</evidence>
<dbReference type="AlphaFoldDB" id="A0A0F9K539"/>
<feature type="region of interest" description="Disordered" evidence="1">
    <location>
        <begin position="112"/>
        <end position="131"/>
    </location>
</feature>
<dbReference type="EMBL" id="LAZR01008677">
    <property type="protein sequence ID" value="KKM77219.1"/>
    <property type="molecule type" value="Genomic_DNA"/>
</dbReference>
<organism evidence="2">
    <name type="scientific">marine sediment metagenome</name>
    <dbReference type="NCBI Taxonomy" id="412755"/>
    <lineage>
        <taxon>unclassified sequences</taxon>
        <taxon>metagenomes</taxon>
        <taxon>ecological metagenomes</taxon>
    </lineage>
</organism>